<protein>
    <submittedName>
        <fullName evidence="2">Uncharacterized protein</fullName>
    </submittedName>
</protein>
<dbReference type="AlphaFoldDB" id="A0A1Q9D678"/>
<reference evidence="2 3" key="1">
    <citation type="submission" date="2016-02" db="EMBL/GenBank/DDBJ databases">
        <title>Genome analysis of coral dinoflagellate symbionts highlights evolutionary adaptations to a symbiotic lifestyle.</title>
        <authorList>
            <person name="Aranda M."/>
            <person name="Li Y."/>
            <person name="Liew Y.J."/>
            <person name="Baumgarten S."/>
            <person name="Simakov O."/>
            <person name="Wilson M."/>
            <person name="Piel J."/>
            <person name="Ashoor H."/>
            <person name="Bougouffa S."/>
            <person name="Bajic V.B."/>
            <person name="Ryu T."/>
            <person name="Ravasi T."/>
            <person name="Bayer T."/>
            <person name="Micklem G."/>
            <person name="Kim H."/>
            <person name="Bhak J."/>
            <person name="Lajeunesse T.C."/>
            <person name="Voolstra C.R."/>
        </authorList>
    </citation>
    <scope>NUCLEOTIDE SEQUENCE [LARGE SCALE GENOMIC DNA]</scope>
    <source>
        <strain evidence="2 3">CCMP2467</strain>
    </source>
</reference>
<dbReference type="Proteomes" id="UP000186817">
    <property type="component" value="Unassembled WGS sequence"/>
</dbReference>
<feature type="compositionally biased region" description="Acidic residues" evidence="1">
    <location>
        <begin position="167"/>
        <end position="186"/>
    </location>
</feature>
<gene>
    <name evidence="2" type="ORF">AK812_SmicGene27746</name>
</gene>
<sequence length="580" mass="64447">MPPQHMPTWPTDGPSPGERVLLLEQYWLTLILEGYKTVEVRGSRCQPGGAWLGSGGIVQAFVRFGEPRRIWSLDEFQQEIQAHRVSRGDLPYKTTWLWPILEVRAVQPGPCLCIRINHRANARRLPLPLRRSLAATSTAEARYVEFQRGLSVAVDRMAGSGEGQGAQEEEQKEPMAEVDEDGDEDENLRGRDSTSDASVVDDAASSSSDEAMICQAVFRYLEWPIEVPETQLLYEYGDLFPPTPELPRALDPEPLLTHPQETPNFFLEPRLPEGGEQWKTLEHEHVRHIISWKEMPTDIAITSEGFGAFMEDDVASAGEFRAAGDTEVWKGKDLLLQLLKKPNQSLGGADPLRLAILLDQPKVSALAPLGKRAEIAFEELAAVAEELILPAPQVEADSLDCMVTDLSVVVVGVTRIHSSGQSVLRFSSAPRPYQELRAECVAQMKASPCEFHLGASPEVRIKCPACKKPCSKWGVLAHMQNSIHCRLQREKLEGNGRAQASVYAKRMAAEASQQTEEIDNLGAALKGFHLMITREVYDQQPVTPILYTGCNHYDLLEEVCNLLLKHQIYLAAENSPAHVS</sequence>
<proteinExistence type="predicted"/>
<comment type="caution">
    <text evidence="2">The sequence shown here is derived from an EMBL/GenBank/DDBJ whole genome shotgun (WGS) entry which is preliminary data.</text>
</comment>
<evidence type="ECO:0000256" key="1">
    <source>
        <dbReference type="SAM" id="MobiDB-lite"/>
    </source>
</evidence>
<evidence type="ECO:0000313" key="2">
    <source>
        <dbReference type="EMBL" id="OLP90658.1"/>
    </source>
</evidence>
<evidence type="ECO:0000313" key="3">
    <source>
        <dbReference type="Proteomes" id="UP000186817"/>
    </source>
</evidence>
<dbReference type="EMBL" id="LSRX01000700">
    <property type="protein sequence ID" value="OLP90658.1"/>
    <property type="molecule type" value="Genomic_DNA"/>
</dbReference>
<accession>A0A1Q9D678</accession>
<feature type="region of interest" description="Disordered" evidence="1">
    <location>
        <begin position="158"/>
        <end position="206"/>
    </location>
</feature>
<organism evidence="2 3">
    <name type="scientific">Symbiodinium microadriaticum</name>
    <name type="common">Dinoflagellate</name>
    <name type="synonym">Zooxanthella microadriatica</name>
    <dbReference type="NCBI Taxonomy" id="2951"/>
    <lineage>
        <taxon>Eukaryota</taxon>
        <taxon>Sar</taxon>
        <taxon>Alveolata</taxon>
        <taxon>Dinophyceae</taxon>
        <taxon>Suessiales</taxon>
        <taxon>Symbiodiniaceae</taxon>
        <taxon>Symbiodinium</taxon>
    </lineage>
</organism>
<keyword evidence="3" id="KW-1185">Reference proteome</keyword>
<name>A0A1Q9D678_SYMMI</name>
<dbReference type="Gene3D" id="2.30.130.30">
    <property type="entry name" value="Hypothetical protein"/>
    <property type="match status" value="1"/>
</dbReference>
<feature type="compositionally biased region" description="Low complexity" evidence="1">
    <location>
        <begin position="195"/>
        <end position="206"/>
    </location>
</feature>